<evidence type="ECO:0000256" key="7">
    <source>
        <dbReference type="ARBA" id="ARBA00022927"/>
    </source>
</evidence>
<dbReference type="InterPro" id="IPR049179">
    <property type="entry name" value="T2SSK_SAM-like_2nd"/>
</dbReference>
<evidence type="ECO:0000259" key="13">
    <source>
        <dbReference type="Pfam" id="PF21687"/>
    </source>
</evidence>
<evidence type="ECO:0000313" key="15">
    <source>
        <dbReference type="Proteomes" id="UP000534388"/>
    </source>
</evidence>
<accession>A0A7W2IBD9</accession>
<keyword evidence="9 10" id="KW-0472">Membrane</keyword>
<proteinExistence type="inferred from homology"/>
<evidence type="ECO:0000256" key="8">
    <source>
        <dbReference type="ARBA" id="ARBA00022989"/>
    </source>
</evidence>
<sequence length="329" mass="36566">MARSPRSPRPPRTLLRQRGVAVVTALLLTTLAVTIVASLFWQQQVQVRSMENQRLQLQTRWILRGALDWARLILRQDGMDRGRVTTLDGVWATPLAETRLDQYVERERVEGENFNATLSGQMTDAQSRYNLANLAVSRAPVAEQVAVFQRLLTVLQLDGSLAQAVADEVARAQQPAAQGQAASNALPVRAGTEPMEMMRAEDLLAVAGFTPQAIERLRDFVIVLPAQTAINVNTAPVELLAALPENFSMAEAAALAYHRKQAYFNDVGTYKSQLNGKQVSSKVNIDIRSDYFLVLSKVRLDRANLDAQALIQRESSGNYKTDLVWIRQN</sequence>
<dbReference type="InterPro" id="IPR038072">
    <property type="entry name" value="GspK_central_sf"/>
</dbReference>
<dbReference type="SUPFAM" id="SSF158544">
    <property type="entry name" value="GspK insert domain-like"/>
    <property type="match status" value="1"/>
</dbReference>
<organism evidence="14 15">
    <name type="scientific">Rugamonas brunnea</name>
    <dbReference type="NCBI Taxonomy" id="2758569"/>
    <lineage>
        <taxon>Bacteria</taxon>
        <taxon>Pseudomonadati</taxon>
        <taxon>Pseudomonadota</taxon>
        <taxon>Betaproteobacteria</taxon>
        <taxon>Burkholderiales</taxon>
        <taxon>Oxalobacteraceae</taxon>
        <taxon>Telluria group</taxon>
        <taxon>Rugamonas</taxon>
    </lineage>
</organism>
<comment type="subcellular location">
    <subcellularLocation>
        <location evidence="1 10">Cell inner membrane</location>
    </subcellularLocation>
</comment>
<evidence type="ECO:0000256" key="2">
    <source>
        <dbReference type="ARBA" id="ARBA00007246"/>
    </source>
</evidence>
<dbReference type="EMBL" id="JACEZT010000005">
    <property type="protein sequence ID" value="MBA5637229.1"/>
    <property type="molecule type" value="Genomic_DNA"/>
</dbReference>
<evidence type="ECO:0000256" key="3">
    <source>
        <dbReference type="ARBA" id="ARBA00022448"/>
    </source>
</evidence>
<dbReference type="InterPro" id="IPR045584">
    <property type="entry name" value="Pilin-like"/>
</dbReference>
<dbReference type="AlphaFoldDB" id="A0A7W2IBD9"/>
<evidence type="ECO:0000256" key="5">
    <source>
        <dbReference type="ARBA" id="ARBA00022519"/>
    </source>
</evidence>
<dbReference type="SUPFAM" id="SSF54523">
    <property type="entry name" value="Pili subunits"/>
    <property type="match status" value="1"/>
</dbReference>
<dbReference type="PANTHER" id="PTHR38831">
    <property type="entry name" value="TYPE II SECRETION SYSTEM PROTEIN K"/>
    <property type="match status" value="1"/>
</dbReference>
<dbReference type="PIRSF" id="PIRSF002786">
    <property type="entry name" value="XcpX"/>
    <property type="match status" value="1"/>
</dbReference>
<dbReference type="InterPro" id="IPR049031">
    <property type="entry name" value="T2SSK_SAM-like_1st"/>
</dbReference>
<keyword evidence="8 11" id="KW-1133">Transmembrane helix</keyword>
<evidence type="ECO:0000259" key="12">
    <source>
        <dbReference type="Pfam" id="PF03934"/>
    </source>
</evidence>
<gene>
    <name evidence="14" type="primary">gspK</name>
    <name evidence="14" type="ORF">H3H37_09190</name>
</gene>
<keyword evidence="5 10" id="KW-0997">Cell inner membrane</keyword>
<evidence type="ECO:0000313" key="14">
    <source>
        <dbReference type="EMBL" id="MBA5637229.1"/>
    </source>
</evidence>
<dbReference type="Pfam" id="PF03934">
    <property type="entry name" value="T2SSK"/>
    <property type="match status" value="1"/>
</dbReference>
<dbReference type="PANTHER" id="PTHR38831:SF1">
    <property type="entry name" value="TYPE II SECRETION SYSTEM PROTEIN K-RELATED"/>
    <property type="match status" value="1"/>
</dbReference>
<comment type="caution">
    <text evidence="14">The sequence shown here is derived from an EMBL/GenBank/DDBJ whole genome shotgun (WGS) entry which is preliminary data.</text>
</comment>
<keyword evidence="15" id="KW-1185">Reference proteome</keyword>
<protein>
    <recommendedName>
        <fullName evidence="10">Type II secretion system protein K</fullName>
    </recommendedName>
</protein>
<dbReference type="Gene3D" id="3.30.1300.30">
    <property type="entry name" value="GSPII I/J protein-like"/>
    <property type="match status" value="1"/>
</dbReference>
<dbReference type="GO" id="GO:0005886">
    <property type="term" value="C:plasma membrane"/>
    <property type="evidence" value="ECO:0007669"/>
    <property type="project" value="UniProtKB-SubCell"/>
</dbReference>
<evidence type="ECO:0000256" key="9">
    <source>
        <dbReference type="ARBA" id="ARBA00023136"/>
    </source>
</evidence>
<comment type="similarity">
    <text evidence="2 10">Belongs to the GSP K family.</text>
</comment>
<feature type="domain" description="T2SS protein K second SAM-like" evidence="12">
    <location>
        <begin position="230"/>
        <end position="280"/>
    </location>
</feature>
<dbReference type="Proteomes" id="UP000534388">
    <property type="component" value="Unassembled WGS sequence"/>
</dbReference>
<dbReference type="InterPro" id="IPR005628">
    <property type="entry name" value="GspK"/>
</dbReference>
<feature type="domain" description="T2SS protein K first SAM-like" evidence="13">
    <location>
        <begin position="127"/>
        <end position="226"/>
    </location>
</feature>
<reference evidence="14 15" key="1">
    <citation type="submission" date="2020-07" db="EMBL/GenBank/DDBJ databases">
        <title>Novel species isolated from subtropical streams in China.</title>
        <authorList>
            <person name="Lu H."/>
        </authorList>
    </citation>
    <scope>NUCLEOTIDE SEQUENCE [LARGE SCALE GENOMIC DNA]</scope>
    <source>
        <strain evidence="14 15">LX20W</strain>
    </source>
</reference>
<evidence type="ECO:0000256" key="4">
    <source>
        <dbReference type="ARBA" id="ARBA00022475"/>
    </source>
</evidence>
<name>A0A7W2IBD9_9BURK</name>
<evidence type="ECO:0000256" key="11">
    <source>
        <dbReference type="SAM" id="Phobius"/>
    </source>
</evidence>
<dbReference type="GO" id="GO:0009306">
    <property type="term" value="P:protein secretion"/>
    <property type="evidence" value="ECO:0007669"/>
    <property type="project" value="InterPro"/>
</dbReference>
<keyword evidence="6 11" id="KW-0812">Transmembrane</keyword>
<keyword evidence="3 10" id="KW-0813">Transport</keyword>
<keyword evidence="4 10" id="KW-1003">Cell membrane</keyword>
<keyword evidence="7" id="KW-0653">Protein transport</keyword>
<evidence type="ECO:0000256" key="6">
    <source>
        <dbReference type="ARBA" id="ARBA00022692"/>
    </source>
</evidence>
<evidence type="ECO:0000256" key="1">
    <source>
        <dbReference type="ARBA" id="ARBA00004533"/>
    </source>
</evidence>
<dbReference type="Pfam" id="PF21687">
    <property type="entry name" value="T2SSK_1st"/>
    <property type="match status" value="1"/>
</dbReference>
<feature type="transmembrane region" description="Helical" evidence="11">
    <location>
        <begin position="20"/>
        <end position="41"/>
    </location>
</feature>
<dbReference type="Gene3D" id="1.10.40.60">
    <property type="entry name" value="EpsJ-like"/>
    <property type="match status" value="2"/>
</dbReference>
<dbReference type="NCBIfam" id="NF037980">
    <property type="entry name" value="T2SS_GspK"/>
    <property type="match status" value="1"/>
</dbReference>
<evidence type="ECO:0000256" key="10">
    <source>
        <dbReference type="PIRNR" id="PIRNR002786"/>
    </source>
</evidence>